<dbReference type="Gene3D" id="3.40.91.50">
    <property type="match status" value="1"/>
</dbReference>
<gene>
    <name evidence="1" type="ORF">CVT63_01565</name>
</gene>
<evidence type="ECO:0000313" key="1">
    <source>
        <dbReference type="EMBL" id="PKQ28691.1"/>
    </source>
</evidence>
<dbReference type="Proteomes" id="UP000233654">
    <property type="component" value="Unassembled WGS sequence"/>
</dbReference>
<dbReference type="Pfam" id="PF09491">
    <property type="entry name" value="RE_AlwI"/>
    <property type="match status" value="1"/>
</dbReference>
<name>A0A2N3G7K3_9ACTN</name>
<evidence type="ECO:0000313" key="2">
    <source>
        <dbReference type="Proteomes" id="UP000233654"/>
    </source>
</evidence>
<proteinExistence type="predicted"/>
<dbReference type="AlphaFoldDB" id="A0A2N3G7K3"/>
<evidence type="ECO:0008006" key="3">
    <source>
        <dbReference type="Google" id="ProtNLM"/>
    </source>
</evidence>
<reference evidence="1 2" key="1">
    <citation type="journal article" date="2017" name="ISME J.">
        <title>Potential for microbial H2 and metal transformations associated with novel bacteria and archaea in deep terrestrial subsurface sediments.</title>
        <authorList>
            <person name="Hernsdorf A.W."/>
            <person name="Amano Y."/>
            <person name="Miyakawa K."/>
            <person name="Ise K."/>
            <person name="Suzuki Y."/>
            <person name="Anantharaman K."/>
            <person name="Probst A."/>
            <person name="Burstein D."/>
            <person name="Thomas B.C."/>
            <person name="Banfield J.F."/>
        </authorList>
    </citation>
    <scope>NUCLEOTIDE SEQUENCE [LARGE SCALE GENOMIC DNA]</scope>
    <source>
        <strain evidence="1">HGW-Actinobacteria-3</strain>
    </source>
</reference>
<dbReference type="EMBL" id="PHEX01000008">
    <property type="protein sequence ID" value="PKQ28691.1"/>
    <property type="molecule type" value="Genomic_DNA"/>
</dbReference>
<dbReference type="InterPro" id="IPR018573">
    <property type="entry name" value="Restrct_endonuc_II_AlwI"/>
</dbReference>
<organism evidence="1 2">
    <name type="scientific">Candidatus Anoxymicrobium japonicum</name>
    <dbReference type="NCBI Taxonomy" id="2013648"/>
    <lineage>
        <taxon>Bacteria</taxon>
        <taxon>Bacillati</taxon>
        <taxon>Actinomycetota</taxon>
        <taxon>Candidatus Geothermincolia</taxon>
        <taxon>Candidatus Geothermincolales</taxon>
        <taxon>Candidatus Anoxymicrobiaceae</taxon>
        <taxon>Candidatus Anoxymicrobium</taxon>
    </lineage>
</organism>
<protein>
    <recommendedName>
        <fullName evidence="3">AlwI restriction endonuclease</fullName>
    </recommendedName>
</protein>
<comment type="caution">
    <text evidence="1">The sequence shown here is derived from an EMBL/GenBank/DDBJ whole genome shotgun (WGS) entry which is preliminary data.</text>
</comment>
<sequence length="186" mass="21641">MEKYATVALNILDDALRIKPNYPVGDDGEPLMTAGGNMPDIECYYEDYEAICEVTTIRGRDQYYYEGHPVIRHLRDFAKPRDNLESSYLLFVAPVIHEDTADHFLYQLRTLHEGKRQNVVPFTIPQLINLIEIYLDLRGDGRKLTHEQIKYLMDLVIALKDDAESAYNWINTIPDIIEQWRAECFA</sequence>
<accession>A0A2N3G7K3</accession>